<reference evidence="1 2" key="1">
    <citation type="submission" date="2020-07" db="EMBL/GenBank/DDBJ databases">
        <title>Comparative genomics of pyrophilous fungi reveals a link between fire events and developmental genes.</title>
        <authorList>
            <consortium name="DOE Joint Genome Institute"/>
            <person name="Steindorff A.S."/>
            <person name="Carver A."/>
            <person name="Calhoun S."/>
            <person name="Stillman K."/>
            <person name="Liu H."/>
            <person name="Lipzen A."/>
            <person name="Pangilinan J."/>
            <person name="Labutti K."/>
            <person name="Bruns T.D."/>
            <person name="Grigoriev I.V."/>
        </authorList>
    </citation>
    <scope>NUCLEOTIDE SEQUENCE [LARGE SCALE GENOMIC DNA]</scope>
    <source>
        <strain evidence="1 2">CBS 144469</strain>
    </source>
</reference>
<evidence type="ECO:0000313" key="1">
    <source>
        <dbReference type="EMBL" id="KAF6749084.1"/>
    </source>
</evidence>
<comment type="caution">
    <text evidence="1">The sequence shown here is derived from an EMBL/GenBank/DDBJ whole genome shotgun (WGS) entry which is preliminary data.</text>
</comment>
<keyword evidence="2" id="KW-1185">Reference proteome</keyword>
<dbReference type="EMBL" id="JACGCI010000066">
    <property type="protein sequence ID" value="KAF6749084.1"/>
    <property type="molecule type" value="Genomic_DNA"/>
</dbReference>
<dbReference type="AlphaFoldDB" id="A0A8H6HLY6"/>
<feature type="non-terminal residue" evidence="1">
    <location>
        <position position="304"/>
    </location>
</feature>
<accession>A0A8H6HLY6</accession>
<protein>
    <submittedName>
        <fullName evidence="1">Uncharacterized protein</fullName>
    </submittedName>
</protein>
<organism evidence="1 2">
    <name type="scientific">Ephemerocybe angulata</name>
    <dbReference type="NCBI Taxonomy" id="980116"/>
    <lineage>
        <taxon>Eukaryota</taxon>
        <taxon>Fungi</taxon>
        <taxon>Dikarya</taxon>
        <taxon>Basidiomycota</taxon>
        <taxon>Agaricomycotina</taxon>
        <taxon>Agaricomycetes</taxon>
        <taxon>Agaricomycetidae</taxon>
        <taxon>Agaricales</taxon>
        <taxon>Agaricineae</taxon>
        <taxon>Psathyrellaceae</taxon>
        <taxon>Ephemerocybe</taxon>
    </lineage>
</organism>
<sequence>MCEACTYILSRARGPFCKAESRSIWCTDERRASPATSARTPQSVDKAHFGIRHIHWRCIRPRLVTNPAGNQSAQLESVFNRPIRRFLGLHARAFVAVLSSEMGILPLRYRRLLIALGFLLYLLRLPDHRYAKLALRDSIDLLASGKSGWFSDLLHSLQTLPIPVNVPDPLRIDVDMVEDIRERVRASMTAFIIQETNRISSLYLLKDRLEPGERRGDPPRVIPIKFRHYLSVITYRKDRVALTKILTGCHELAVERLKWARNADGEKVTFDRPQRLCRFCKHKAESPEHALLGCNACPDLVSVR</sequence>
<gene>
    <name evidence="1" type="ORF">DFP72DRAFT_1143429</name>
</gene>
<dbReference type="OrthoDB" id="3240817at2759"/>
<dbReference type="Proteomes" id="UP000521943">
    <property type="component" value="Unassembled WGS sequence"/>
</dbReference>
<evidence type="ECO:0000313" key="2">
    <source>
        <dbReference type="Proteomes" id="UP000521943"/>
    </source>
</evidence>
<name>A0A8H6HLY6_9AGAR</name>
<proteinExistence type="predicted"/>